<dbReference type="GO" id="GO:0005737">
    <property type="term" value="C:cytoplasm"/>
    <property type="evidence" value="ECO:0007669"/>
    <property type="project" value="UniProtKB-SubCell"/>
</dbReference>
<evidence type="ECO:0000256" key="4">
    <source>
        <dbReference type="ARBA" id="ARBA00022490"/>
    </source>
</evidence>
<evidence type="ECO:0000256" key="9">
    <source>
        <dbReference type="ARBA" id="ARBA00023065"/>
    </source>
</evidence>
<keyword evidence="7" id="KW-0630">Potassium</keyword>
<feature type="compositionally biased region" description="Polar residues" evidence="10">
    <location>
        <begin position="90"/>
        <end position="100"/>
    </location>
</feature>
<keyword evidence="4" id="KW-0963">Cytoplasm</keyword>
<accession>A0A7R9A8B6</accession>
<reference evidence="12" key="1">
    <citation type="submission" date="2020-11" db="EMBL/GenBank/DDBJ databases">
        <authorList>
            <person name="Tran Van P."/>
        </authorList>
    </citation>
    <scope>NUCLEOTIDE SEQUENCE</scope>
</reference>
<comment type="subcellular location">
    <subcellularLocation>
        <location evidence="1">Cytoplasm</location>
    </subcellularLocation>
</comment>
<dbReference type="Proteomes" id="UP000677054">
    <property type="component" value="Unassembled WGS sequence"/>
</dbReference>
<dbReference type="GO" id="GO:1901379">
    <property type="term" value="P:regulation of potassium ion transmembrane transport"/>
    <property type="evidence" value="ECO:0007669"/>
    <property type="project" value="TreeGrafter"/>
</dbReference>
<dbReference type="SUPFAM" id="SSF51430">
    <property type="entry name" value="NAD(P)-linked oxidoreductase"/>
    <property type="match status" value="1"/>
</dbReference>
<dbReference type="GO" id="GO:0016491">
    <property type="term" value="F:oxidoreductase activity"/>
    <property type="evidence" value="ECO:0007669"/>
    <property type="project" value="UniProtKB-KW"/>
</dbReference>
<evidence type="ECO:0000256" key="10">
    <source>
        <dbReference type="SAM" id="MobiDB-lite"/>
    </source>
</evidence>
<dbReference type="PANTHER" id="PTHR43150:SF2">
    <property type="entry name" value="HYPERKINETIC, ISOFORM M"/>
    <property type="match status" value="1"/>
</dbReference>
<proteinExistence type="inferred from homology"/>
<keyword evidence="3" id="KW-0813">Transport</keyword>
<dbReference type="OrthoDB" id="1720422at2759"/>
<keyword evidence="8" id="KW-0560">Oxidoreductase</keyword>
<keyword evidence="13" id="KW-1185">Reference proteome</keyword>
<organism evidence="12">
    <name type="scientific">Darwinula stevensoni</name>
    <dbReference type="NCBI Taxonomy" id="69355"/>
    <lineage>
        <taxon>Eukaryota</taxon>
        <taxon>Metazoa</taxon>
        <taxon>Ecdysozoa</taxon>
        <taxon>Arthropoda</taxon>
        <taxon>Crustacea</taxon>
        <taxon>Oligostraca</taxon>
        <taxon>Ostracoda</taxon>
        <taxon>Podocopa</taxon>
        <taxon>Podocopida</taxon>
        <taxon>Darwinulocopina</taxon>
        <taxon>Darwinuloidea</taxon>
        <taxon>Darwinulidae</taxon>
        <taxon>Darwinula</taxon>
    </lineage>
</organism>
<dbReference type="NCBIfam" id="TIGR01293">
    <property type="entry name" value="Kv_beta"/>
    <property type="match status" value="1"/>
</dbReference>
<name>A0A7R9A8B6_9CRUS</name>
<evidence type="ECO:0000256" key="7">
    <source>
        <dbReference type="ARBA" id="ARBA00022958"/>
    </source>
</evidence>
<dbReference type="GO" id="GO:0044325">
    <property type="term" value="F:transmembrane transporter binding"/>
    <property type="evidence" value="ECO:0007669"/>
    <property type="project" value="TreeGrafter"/>
</dbReference>
<evidence type="ECO:0000256" key="5">
    <source>
        <dbReference type="ARBA" id="ARBA00022538"/>
    </source>
</evidence>
<feature type="domain" description="NADP-dependent oxidoreductase" evidence="11">
    <location>
        <begin position="122"/>
        <end position="432"/>
    </location>
</feature>
<dbReference type="Gene3D" id="3.20.20.100">
    <property type="entry name" value="NADP-dependent oxidoreductase domain"/>
    <property type="match status" value="1"/>
</dbReference>
<dbReference type="AlphaFoldDB" id="A0A7R9A8B6"/>
<evidence type="ECO:0000313" key="12">
    <source>
        <dbReference type="EMBL" id="CAD7249330.1"/>
    </source>
</evidence>
<gene>
    <name evidence="12" type="ORF">DSTB1V02_LOCUS9128</name>
</gene>
<evidence type="ECO:0000256" key="2">
    <source>
        <dbReference type="ARBA" id="ARBA00006515"/>
    </source>
</evidence>
<feature type="compositionally biased region" description="Pro residues" evidence="10">
    <location>
        <begin position="72"/>
        <end position="82"/>
    </location>
</feature>
<dbReference type="Pfam" id="PF00248">
    <property type="entry name" value="Aldo_ket_red"/>
    <property type="match status" value="1"/>
</dbReference>
<evidence type="ECO:0000256" key="3">
    <source>
        <dbReference type="ARBA" id="ARBA00022448"/>
    </source>
</evidence>
<evidence type="ECO:0000256" key="6">
    <source>
        <dbReference type="ARBA" id="ARBA00022857"/>
    </source>
</evidence>
<dbReference type="GO" id="GO:0008076">
    <property type="term" value="C:voltage-gated potassium channel complex"/>
    <property type="evidence" value="ECO:0007669"/>
    <property type="project" value="TreeGrafter"/>
</dbReference>
<evidence type="ECO:0000313" key="13">
    <source>
        <dbReference type="Proteomes" id="UP000677054"/>
    </source>
</evidence>
<dbReference type="EMBL" id="CAJPEV010002239">
    <property type="protein sequence ID" value="CAG0896226.1"/>
    <property type="molecule type" value="Genomic_DNA"/>
</dbReference>
<dbReference type="EMBL" id="LR901756">
    <property type="protein sequence ID" value="CAD7249330.1"/>
    <property type="molecule type" value="Genomic_DNA"/>
</dbReference>
<keyword evidence="6" id="KW-0521">NADP</keyword>
<evidence type="ECO:0000256" key="8">
    <source>
        <dbReference type="ARBA" id="ARBA00023002"/>
    </source>
</evidence>
<dbReference type="InterPro" id="IPR005399">
    <property type="entry name" value="K_chnl_volt-dep_bsu_KCNAB-rel"/>
</dbReference>
<dbReference type="InterPro" id="IPR005983">
    <property type="entry name" value="K_chnl_volt-dep_bsu_KCNAB"/>
</dbReference>
<dbReference type="InterPro" id="IPR023210">
    <property type="entry name" value="NADP_OxRdtase_dom"/>
</dbReference>
<evidence type="ECO:0000259" key="11">
    <source>
        <dbReference type="Pfam" id="PF00248"/>
    </source>
</evidence>
<keyword evidence="5" id="KW-0633">Potassium transport</keyword>
<sequence>MGRIVLQCAFWTWKGSLPDLGVRIRAGTGRAGEPASRGGLCGPAQDSATRAVAFAVDRGILVEGMEAEEGSKPPPSPVPSPSPHHRSRSLYSRQSTSATGTGMIPGLKFRNLGKSGLKVTNLGLATWTTLNPGVSEETAEAVITWAYEVGINYFDTSEVYSGGRAEALLGGIIRKKGWRRSSYVLSAKVHWGKTSPDGDMRGLSRKTIVESVKGSLDRLGVDYIDVVILHKADPMCPMEEVVRAMSYVISEGWAMYWGTARWSAVEIMEAYTNARTFNCPPPIVEQTEYHFFCREKTELQMSEMFNKIGVGCMTWSPLGAGLIATTGKTEDGCTLFARPSFRPGSKGGGLVGAGGSGLGDGGLSMRESRLTLEDLRLHEEKFQELLGMTERLGCSLAQLSLAWCLKNEHVQCVLVGAASVQQLAENILCLQVVPKLTGGVLAELERVLGNKPVKRPLMSTMQMQGVQR</sequence>
<protein>
    <recommendedName>
        <fullName evidence="11">NADP-dependent oxidoreductase domain-containing protein</fullName>
    </recommendedName>
</protein>
<dbReference type="GO" id="GO:0005249">
    <property type="term" value="F:voltage-gated potassium channel activity"/>
    <property type="evidence" value="ECO:0007669"/>
    <property type="project" value="InterPro"/>
</dbReference>
<dbReference type="GO" id="GO:0015459">
    <property type="term" value="F:potassium channel regulator activity"/>
    <property type="evidence" value="ECO:0007669"/>
    <property type="project" value="TreeGrafter"/>
</dbReference>
<keyword evidence="9" id="KW-0406">Ion transport</keyword>
<comment type="similarity">
    <text evidence="2">Belongs to the shaker potassium channel beta subunit family.</text>
</comment>
<dbReference type="PANTHER" id="PTHR43150">
    <property type="entry name" value="HYPERKINETIC, ISOFORM M"/>
    <property type="match status" value="1"/>
</dbReference>
<evidence type="ECO:0000256" key="1">
    <source>
        <dbReference type="ARBA" id="ARBA00004496"/>
    </source>
</evidence>
<dbReference type="PRINTS" id="PR01577">
    <property type="entry name" value="KCNABCHANNEL"/>
</dbReference>
<dbReference type="InterPro" id="IPR036812">
    <property type="entry name" value="NAD(P)_OxRdtase_dom_sf"/>
</dbReference>
<feature type="region of interest" description="Disordered" evidence="10">
    <location>
        <begin position="65"/>
        <end position="103"/>
    </location>
</feature>